<evidence type="ECO:0008006" key="3">
    <source>
        <dbReference type="Google" id="ProtNLM"/>
    </source>
</evidence>
<dbReference type="InterPro" id="IPR043148">
    <property type="entry name" value="TagF_C"/>
</dbReference>
<dbReference type="AlphaFoldDB" id="A0A2M6K9U5"/>
<dbReference type="GO" id="GO:0015774">
    <property type="term" value="P:polysaccharide transport"/>
    <property type="evidence" value="ECO:0007669"/>
    <property type="project" value="InterPro"/>
</dbReference>
<dbReference type="Pfam" id="PF05159">
    <property type="entry name" value="Capsule_synth"/>
    <property type="match status" value="1"/>
</dbReference>
<reference evidence="1 2" key="1">
    <citation type="submission" date="2017-09" db="EMBL/GenBank/DDBJ databases">
        <title>Depth-based differentiation of microbial function through sediment-hosted aquifers and enrichment of novel symbionts in the deep terrestrial subsurface.</title>
        <authorList>
            <person name="Probst A.J."/>
            <person name="Ladd B."/>
            <person name="Jarett J.K."/>
            <person name="Geller-Mcgrath D.E."/>
            <person name="Sieber C.M."/>
            <person name="Emerson J.B."/>
            <person name="Anantharaman K."/>
            <person name="Thomas B.C."/>
            <person name="Malmstrom R."/>
            <person name="Stieglmeier M."/>
            <person name="Klingl A."/>
            <person name="Woyke T."/>
            <person name="Ryan C.M."/>
            <person name="Banfield J.F."/>
        </authorList>
    </citation>
    <scope>NUCLEOTIDE SEQUENCE [LARGE SCALE GENOMIC DNA]</scope>
    <source>
        <strain evidence="1">CG11_big_fil_rev_8_21_14_0_20_39_10</strain>
    </source>
</reference>
<gene>
    <name evidence="1" type="ORF">COV49_01380</name>
</gene>
<dbReference type="Gene3D" id="3.40.50.12580">
    <property type="match status" value="1"/>
</dbReference>
<organism evidence="1 2">
    <name type="scientific">Candidatus Falkowbacteria bacterium CG11_big_fil_rev_8_21_14_0_20_39_10</name>
    <dbReference type="NCBI Taxonomy" id="1974570"/>
    <lineage>
        <taxon>Bacteria</taxon>
        <taxon>Candidatus Falkowiibacteriota</taxon>
    </lineage>
</organism>
<sequence length="477" mass="56201">MKIFLIWADYIYGVEYLISELEKRSHEVVYWVGLADGNENKFKGVFHEHYAAWAGSPAKGIDMAEFQPPNKELIKRLYGAESTVLTMFNKRFGHMCVDERKHVYYNMLQYWHGVIKKYKPDVIIFPTLPHTAYNYIIYILAKLLNIEMVMFENSEVSDDMLLYKDWREGNLDLQKRIKENFKKIISIEDLCPSMREYYQKQVNPKIDSTPAYMKYQKKRDSGFGLLKKRFYVAINSIKDGTIFKKVLLFLVKQFKSNLRKDYFKLQIEPNFKKKFVYIPLHYQPERTSIPQGDIFVDQILMIETVAFSLPDDWVIYVKEHPSQWWLKTGINYSSCRYPGYYERIAKLKNVFLVPIFTDTYSLINKSQVVITLTGTACWEALMRSKPAIVFGFPWYRDCPALFRVDSVKSCREALKKIKEGHKVNQQDIIVFLKSLDEVAIKGYFEVAIDKSSKITIEQSKRNIVQAIIEEVEKIKLK</sequence>
<protein>
    <recommendedName>
        <fullName evidence="3">Capsular biosynthesis protein</fullName>
    </recommendedName>
</protein>
<dbReference type="InterPro" id="IPR007833">
    <property type="entry name" value="Capsule_polysaccharide_synth"/>
</dbReference>
<comment type="caution">
    <text evidence="1">The sequence shown here is derived from an EMBL/GenBank/DDBJ whole genome shotgun (WGS) entry which is preliminary data.</text>
</comment>
<dbReference type="SUPFAM" id="SSF53756">
    <property type="entry name" value="UDP-Glycosyltransferase/glycogen phosphorylase"/>
    <property type="match status" value="1"/>
</dbReference>
<evidence type="ECO:0000313" key="2">
    <source>
        <dbReference type="Proteomes" id="UP000230869"/>
    </source>
</evidence>
<dbReference type="GO" id="GO:0000271">
    <property type="term" value="P:polysaccharide biosynthetic process"/>
    <property type="evidence" value="ECO:0007669"/>
    <property type="project" value="InterPro"/>
</dbReference>
<proteinExistence type="predicted"/>
<dbReference type="Proteomes" id="UP000230869">
    <property type="component" value="Unassembled WGS sequence"/>
</dbReference>
<name>A0A2M6K9U5_9BACT</name>
<dbReference type="EMBL" id="PCWW01000024">
    <property type="protein sequence ID" value="PIR13677.1"/>
    <property type="molecule type" value="Genomic_DNA"/>
</dbReference>
<evidence type="ECO:0000313" key="1">
    <source>
        <dbReference type="EMBL" id="PIR13677.1"/>
    </source>
</evidence>
<accession>A0A2M6K9U5</accession>